<proteinExistence type="predicted"/>
<accession>A0A1Y5P8Z4</accession>
<dbReference type="GO" id="GO:0009103">
    <property type="term" value="P:lipopolysaccharide biosynthetic process"/>
    <property type="evidence" value="ECO:0007669"/>
    <property type="project" value="UniProtKB-ARBA"/>
</dbReference>
<feature type="transmembrane region" description="Helical" evidence="8">
    <location>
        <begin position="132"/>
        <end position="151"/>
    </location>
</feature>
<evidence type="ECO:0000256" key="3">
    <source>
        <dbReference type="ARBA" id="ARBA00022676"/>
    </source>
</evidence>
<evidence type="ECO:0000256" key="4">
    <source>
        <dbReference type="ARBA" id="ARBA00022679"/>
    </source>
</evidence>
<feature type="transmembrane region" description="Helical" evidence="8">
    <location>
        <begin position="157"/>
        <end position="174"/>
    </location>
</feature>
<dbReference type="PANTHER" id="PTHR33908">
    <property type="entry name" value="MANNOSYLTRANSFERASE YKCB-RELATED"/>
    <property type="match status" value="1"/>
</dbReference>
<evidence type="ECO:0000256" key="6">
    <source>
        <dbReference type="ARBA" id="ARBA00022989"/>
    </source>
</evidence>
<dbReference type="PANTHER" id="PTHR33908:SF3">
    <property type="entry name" value="UNDECAPRENYL PHOSPHATE-ALPHA-4-AMINO-4-DEOXY-L-ARABINOSE ARABINOSYL TRANSFERASE"/>
    <property type="match status" value="1"/>
</dbReference>
<evidence type="ECO:0000256" key="1">
    <source>
        <dbReference type="ARBA" id="ARBA00004651"/>
    </source>
</evidence>
<evidence type="ECO:0000313" key="11">
    <source>
        <dbReference type="EMBL" id="SBS72408.1"/>
    </source>
</evidence>
<feature type="transmembrane region" description="Helical" evidence="8">
    <location>
        <begin position="227"/>
        <end position="247"/>
    </location>
</feature>
<comment type="subcellular location">
    <subcellularLocation>
        <location evidence="1">Cell membrane</location>
        <topology evidence="1">Multi-pass membrane protein</topology>
    </subcellularLocation>
</comment>
<dbReference type="InterPro" id="IPR056785">
    <property type="entry name" value="YkcA/B-like_C"/>
</dbReference>
<feature type="domain" description="Glycosyltransferase RgtA/B/C/D-like" evidence="9">
    <location>
        <begin position="82"/>
        <end position="235"/>
    </location>
</feature>
<dbReference type="InterPro" id="IPR038731">
    <property type="entry name" value="RgtA/B/C-like"/>
</dbReference>
<evidence type="ECO:0000256" key="8">
    <source>
        <dbReference type="SAM" id="Phobius"/>
    </source>
</evidence>
<evidence type="ECO:0000256" key="5">
    <source>
        <dbReference type="ARBA" id="ARBA00022692"/>
    </source>
</evidence>
<keyword evidence="3" id="KW-0328">Glycosyltransferase</keyword>
<dbReference type="GO" id="GO:0005886">
    <property type="term" value="C:plasma membrane"/>
    <property type="evidence" value="ECO:0007669"/>
    <property type="project" value="UniProtKB-SubCell"/>
</dbReference>
<organism evidence="11">
    <name type="scientific">uncultured Mycobacterium sp</name>
    <dbReference type="NCBI Taxonomy" id="171292"/>
    <lineage>
        <taxon>Bacteria</taxon>
        <taxon>Bacillati</taxon>
        <taxon>Actinomycetota</taxon>
        <taxon>Actinomycetes</taxon>
        <taxon>Mycobacteriales</taxon>
        <taxon>Mycobacteriaceae</taxon>
        <taxon>Mycobacterium</taxon>
        <taxon>environmental samples</taxon>
    </lineage>
</organism>
<dbReference type="GO" id="GO:0010041">
    <property type="term" value="P:response to iron(III) ion"/>
    <property type="evidence" value="ECO:0007669"/>
    <property type="project" value="TreeGrafter"/>
</dbReference>
<name>A0A1Y5P8Z4_9MYCO</name>
<evidence type="ECO:0000256" key="7">
    <source>
        <dbReference type="ARBA" id="ARBA00023136"/>
    </source>
</evidence>
<keyword evidence="4 11" id="KW-0808">Transferase</keyword>
<dbReference type="GO" id="GO:0016763">
    <property type="term" value="F:pentosyltransferase activity"/>
    <property type="evidence" value="ECO:0007669"/>
    <property type="project" value="TreeGrafter"/>
</dbReference>
<keyword evidence="7 8" id="KW-0472">Membrane</keyword>
<feature type="transmembrane region" description="Helical" evidence="8">
    <location>
        <begin position="321"/>
        <end position="340"/>
    </location>
</feature>
<feature type="transmembrane region" description="Helical" evidence="8">
    <location>
        <begin position="352"/>
        <end position="373"/>
    </location>
</feature>
<sequence>MTVTVDPPRIGTAQAIPRRMQVGARRWTLLALLTGTAVLYLWDLDRSGWANAFYSAAAQAGAQSPKAFLFGSSDAANSITVDKPPLSLWLPSLAIRMFGLNAWSILVPQALIGVGSVALLWDTVRRPFGEPAALIAGTVLALTPVAVTIFRFNNPDALLVLLMIAAVWALLRAVDDGRLRWLLLCGACLGLGYLTKQLEVALVIPALAITYLLAGPRSILARAGQLMLGLGAAGVAAGWWVLIVQLWPASKRPWIGGTQTNSILELTLRYNGIGRLNGDEPGSTGSPGFISPVHLGGRTSGHPWGQPGVGRLFEPEQIGDIGWLLPAALVFALAVLVWWARTPRRDRQRAGLLVWVLWLLTTGLVFSFMAGIFHPYYTVALAPPVAAVIGIGAAVCWREREKTWAKGVLATAVVPTAATSVLVLRHVPDYYPWLRWAVPIGAVVLLAGLGPAVIRTPVVVVVAALVALGGPAAYSVTTVVRGNVGAMPIAGPVPRVVTAMTKDIGPVPRAEITVATGPGFLLPAGSPGAGMHLVGCTLLDSGVPDRRLVDLLDADAQRYTWVAATVGSVCAAGYQLASGYPVMPVGGFNGTDPSPAPDAFLRLVLSKRIHYFIVTNPVHEDQWGHLDTNALIQQWVQRNFTPIRVGRVMIYDLTT</sequence>
<keyword evidence="6 8" id="KW-1133">Transmembrane helix</keyword>
<dbReference type="AlphaFoldDB" id="A0A1Y5P8Z4"/>
<dbReference type="Pfam" id="PF13231">
    <property type="entry name" value="PMT_2"/>
    <property type="match status" value="1"/>
</dbReference>
<evidence type="ECO:0000259" key="10">
    <source>
        <dbReference type="Pfam" id="PF24878"/>
    </source>
</evidence>
<feature type="transmembrane region" description="Helical" evidence="8">
    <location>
        <begin position="456"/>
        <end position="474"/>
    </location>
</feature>
<feature type="transmembrane region" description="Helical" evidence="8">
    <location>
        <begin position="93"/>
        <end position="120"/>
    </location>
</feature>
<feature type="transmembrane region" description="Helical" evidence="8">
    <location>
        <begin position="379"/>
        <end position="397"/>
    </location>
</feature>
<dbReference type="EMBL" id="FLQS01000005">
    <property type="protein sequence ID" value="SBS72408.1"/>
    <property type="molecule type" value="Genomic_DNA"/>
</dbReference>
<feature type="transmembrane region" description="Helical" evidence="8">
    <location>
        <begin position="430"/>
        <end position="449"/>
    </location>
</feature>
<gene>
    <name evidence="11" type="ORF">MHPYR_130147</name>
</gene>
<dbReference type="InterPro" id="IPR050297">
    <property type="entry name" value="LipidA_mod_glycosyltrf_83"/>
</dbReference>
<evidence type="ECO:0000259" key="9">
    <source>
        <dbReference type="Pfam" id="PF13231"/>
    </source>
</evidence>
<feature type="domain" description="Putative mannosyltransferase YkcA/B-like C-terminal" evidence="10">
    <location>
        <begin position="548"/>
        <end position="639"/>
    </location>
</feature>
<protein>
    <submittedName>
        <fullName evidence="11">Glycosyl transferase family 39</fullName>
    </submittedName>
</protein>
<evidence type="ECO:0000256" key="2">
    <source>
        <dbReference type="ARBA" id="ARBA00022475"/>
    </source>
</evidence>
<feature type="transmembrane region" description="Helical" evidence="8">
    <location>
        <begin position="404"/>
        <end position="424"/>
    </location>
</feature>
<dbReference type="Pfam" id="PF24878">
    <property type="entry name" value="YkcB_C"/>
    <property type="match status" value="1"/>
</dbReference>
<feature type="transmembrane region" description="Helical" evidence="8">
    <location>
        <begin position="201"/>
        <end position="220"/>
    </location>
</feature>
<keyword evidence="5 8" id="KW-0812">Transmembrane</keyword>
<keyword evidence="2" id="KW-1003">Cell membrane</keyword>
<reference evidence="11" key="1">
    <citation type="submission" date="2016-03" db="EMBL/GenBank/DDBJ databases">
        <authorList>
            <person name="Ploux O."/>
        </authorList>
    </citation>
    <scope>NUCLEOTIDE SEQUENCE</scope>
    <source>
        <strain evidence="11">UC10</strain>
    </source>
</reference>